<dbReference type="VEuPathDB" id="PlasmoDB:PocGH01_00207400"/>
<keyword evidence="1" id="KW-0812">Transmembrane</keyword>
<evidence type="ECO:0000313" key="3">
    <source>
        <dbReference type="Proteomes" id="UP000078546"/>
    </source>
</evidence>
<proteinExistence type="predicted"/>
<keyword evidence="1" id="KW-0472">Membrane</keyword>
<protein>
    <submittedName>
        <fullName evidence="2">PIR Superfamily Protein</fullName>
    </submittedName>
</protein>
<evidence type="ECO:0000256" key="1">
    <source>
        <dbReference type="SAM" id="Phobius"/>
    </source>
</evidence>
<dbReference type="Pfam" id="PF05795">
    <property type="entry name" value="Plasmodium_Vir"/>
    <property type="match status" value="2"/>
</dbReference>
<evidence type="ECO:0000313" key="2">
    <source>
        <dbReference type="EMBL" id="SBS98900.1"/>
    </source>
</evidence>
<feature type="transmembrane region" description="Helical" evidence="1">
    <location>
        <begin position="272"/>
        <end position="295"/>
    </location>
</feature>
<name>A0A1A8X0Z0_PLAOA</name>
<reference evidence="3" key="1">
    <citation type="submission" date="2016-05" db="EMBL/GenBank/DDBJ databases">
        <authorList>
            <person name="Naeem Raeece"/>
        </authorList>
    </citation>
    <scope>NUCLEOTIDE SEQUENCE [LARGE SCALE GENOMIC DNA]</scope>
</reference>
<keyword evidence="1" id="KW-1133">Transmembrane helix</keyword>
<dbReference type="EMBL" id="FLQV01001014">
    <property type="protein sequence ID" value="SBS98900.1"/>
    <property type="molecule type" value="Genomic_DNA"/>
</dbReference>
<organism evidence="2 3">
    <name type="scientific">Plasmodium ovale curtisi</name>
    <dbReference type="NCBI Taxonomy" id="864141"/>
    <lineage>
        <taxon>Eukaryota</taxon>
        <taxon>Sar</taxon>
        <taxon>Alveolata</taxon>
        <taxon>Apicomplexa</taxon>
        <taxon>Aconoidasida</taxon>
        <taxon>Haemosporida</taxon>
        <taxon>Plasmodiidae</taxon>
        <taxon>Plasmodium</taxon>
        <taxon>Plasmodium (Plasmodium)</taxon>
    </lineage>
</organism>
<dbReference type="InterPro" id="IPR008780">
    <property type="entry name" value="Plasmodium_Vir"/>
</dbReference>
<sequence length="341" mass="39497">MIFFDYLPRICSNNLPSEILYENFHSYLSSVRTVHQKCARYAGEYSNNENFGKLCSTVVKYLTNDVPKDKKFKFTCGRCKLFNYWVFHKLIEIFGVDGNKHILAFGKLQLVLSDINDVSRTSQENTCELIHDMASDQYWNIKKQFYEYCEDYHQIKIRSTIKDTKCEVYRNYIEKSTLLDDYIKEIKSGDNLKKNSKFYEKDNKCDPKSLLSKLLDSESKEFEEDSEEPHEGGFTAEMQARDEKIAGDGDVSPLSNLPGNSEILGGNASTTAFPVLGIFLSAFLFYRFTPVGTWVKKKVRGEKKNWENHDEEDMHNLLAHTSESTKLNSNRVPYHISYKPA</sequence>
<accession>A0A1A8X0Z0</accession>
<gene>
    <name evidence="2" type="ORF">POVCU1_049510</name>
</gene>
<dbReference type="Proteomes" id="UP000078546">
    <property type="component" value="Unassembled WGS sequence"/>
</dbReference>
<dbReference type="AlphaFoldDB" id="A0A1A8X0Z0"/>